<dbReference type="AlphaFoldDB" id="A0A537K5L3"/>
<dbReference type="EMBL" id="VBAK01000105">
    <property type="protein sequence ID" value="TMI91068.1"/>
    <property type="molecule type" value="Genomic_DNA"/>
</dbReference>
<sequence length="64" mass="7012">MRLGMLPGNALGLRIYSPAGRERLGLGVTPKNSAGFSVYDANGRPRFHLMFSDKSGRSDFKIVK</sequence>
<name>A0A537K5L3_9BACT</name>
<evidence type="ECO:0000313" key="2">
    <source>
        <dbReference type="Proteomes" id="UP000318509"/>
    </source>
</evidence>
<accession>A0A537K5L3</accession>
<comment type="caution">
    <text evidence="1">The sequence shown here is derived from an EMBL/GenBank/DDBJ whole genome shotgun (WGS) entry which is preliminary data.</text>
</comment>
<organism evidence="1 2">
    <name type="scientific">Candidatus Segetimicrobium genomatis</name>
    <dbReference type="NCBI Taxonomy" id="2569760"/>
    <lineage>
        <taxon>Bacteria</taxon>
        <taxon>Bacillati</taxon>
        <taxon>Candidatus Sysuimicrobiota</taxon>
        <taxon>Candidatus Sysuimicrobiia</taxon>
        <taxon>Candidatus Sysuimicrobiales</taxon>
        <taxon>Candidatus Segetimicrobiaceae</taxon>
        <taxon>Candidatus Segetimicrobium</taxon>
    </lineage>
</organism>
<evidence type="ECO:0000313" key="1">
    <source>
        <dbReference type="EMBL" id="TMI91068.1"/>
    </source>
</evidence>
<proteinExistence type="predicted"/>
<protein>
    <submittedName>
        <fullName evidence="1">Uncharacterized protein</fullName>
    </submittedName>
</protein>
<dbReference type="Proteomes" id="UP000318509">
    <property type="component" value="Unassembled WGS sequence"/>
</dbReference>
<gene>
    <name evidence="1" type="ORF">E6H00_05135</name>
</gene>
<reference evidence="1 2" key="1">
    <citation type="journal article" date="2019" name="Nat. Microbiol.">
        <title>Mediterranean grassland soil C-N compound turnover is dependent on rainfall and depth, and is mediated by genomically divergent microorganisms.</title>
        <authorList>
            <person name="Diamond S."/>
            <person name="Andeer P.F."/>
            <person name="Li Z."/>
            <person name="Crits-Christoph A."/>
            <person name="Burstein D."/>
            <person name="Anantharaman K."/>
            <person name="Lane K.R."/>
            <person name="Thomas B.C."/>
            <person name="Pan C."/>
            <person name="Northen T.R."/>
            <person name="Banfield J.F."/>
        </authorList>
    </citation>
    <scope>NUCLEOTIDE SEQUENCE [LARGE SCALE GENOMIC DNA]</scope>
    <source>
        <strain evidence="1">NP_3</strain>
    </source>
</reference>